<reference evidence="2" key="2">
    <citation type="submission" date="2023-06" db="EMBL/GenBank/DDBJ databases">
        <authorList>
            <consortium name="Lawrence Berkeley National Laboratory"/>
            <person name="Haridas S."/>
            <person name="Hensen N."/>
            <person name="Bonometti L."/>
            <person name="Westerberg I."/>
            <person name="Brannstrom I.O."/>
            <person name="Guillou S."/>
            <person name="Cros-Aarteil S."/>
            <person name="Calhoun S."/>
            <person name="Kuo A."/>
            <person name="Mondo S."/>
            <person name="Pangilinan J."/>
            <person name="Riley R."/>
            <person name="Labutti K."/>
            <person name="Andreopoulos B."/>
            <person name="Lipzen A."/>
            <person name="Chen C."/>
            <person name="Yanf M."/>
            <person name="Daum C."/>
            <person name="Ng V."/>
            <person name="Clum A."/>
            <person name="Steindorff A."/>
            <person name="Ohm R."/>
            <person name="Martin F."/>
            <person name="Silar P."/>
            <person name="Natvig D."/>
            <person name="Lalanne C."/>
            <person name="Gautier V."/>
            <person name="Ament-Velasquez S.L."/>
            <person name="Kruys A."/>
            <person name="Hutchinson M.I."/>
            <person name="Powell A.J."/>
            <person name="Barry K."/>
            <person name="Miller A.N."/>
            <person name="Grigoriev I.V."/>
            <person name="Debuchy R."/>
            <person name="Gladieux P."/>
            <person name="Thoren M.H."/>
            <person name="Johannesson H."/>
        </authorList>
    </citation>
    <scope>NUCLEOTIDE SEQUENCE</scope>
    <source>
        <strain evidence="2">CBS 560.94</strain>
    </source>
</reference>
<dbReference type="GeneID" id="87862522"/>
<feature type="compositionally biased region" description="Polar residues" evidence="1">
    <location>
        <begin position="122"/>
        <end position="153"/>
    </location>
</feature>
<feature type="region of interest" description="Disordered" evidence="1">
    <location>
        <begin position="814"/>
        <end position="837"/>
    </location>
</feature>
<protein>
    <submittedName>
        <fullName evidence="2">Uncharacterized protein</fullName>
    </submittedName>
</protein>
<accession>A0AAE0JP34</accession>
<reference evidence="2" key="1">
    <citation type="journal article" date="2023" name="Mol. Phylogenet. Evol.">
        <title>Genome-scale phylogeny and comparative genomics of the fungal order Sordariales.</title>
        <authorList>
            <person name="Hensen N."/>
            <person name="Bonometti L."/>
            <person name="Westerberg I."/>
            <person name="Brannstrom I.O."/>
            <person name="Guillou S."/>
            <person name="Cros-Aarteil S."/>
            <person name="Calhoun S."/>
            <person name="Haridas S."/>
            <person name="Kuo A."/>
            <person name="Mondo S."/>
            <person name="Pangilinan J."/>
            <person name="Riley R."/>
            <person name="LaButti K."/>
            <person name="Andreopoulos B."/>
            <person name="Lipzen A."/>
            <person name="Chen C."/>
            <person name="Yan M."/>
            <person name="Daum C."/>
            <person name="Ng V."/>
            <person name="Clum A."/>
            <person name="Steindorff A."/>
            <person name="Ohm R.A."/>
            <person name="Martin F."/>
            <person name="Silar P."/>
            <person name="Natvig D.O."/>
            <person name="Lalanne C."/>
            <person name="Gautier V."/>
            <person name="Ament-Velasquez S.L."/>
            <person name="Kruys A."/>
            <person name="Hutchinson M.I."/>
            <person name="Powell A.J."/>
            <person name="Barry K."/>
            <person name="Miller A.N."/>
            <person name="Grigoriev I.V."/>
            <person name="Debuchy R."/>
            <person name="Gladieux P."/>
            <person name="Hiltunen Thoren M."/>
            <person name="Johannesson H."/>
        </authorList>
    </citation>
    <scope>NUCLEOTIDE SEQUENCE</scope>
    <source>
        <strain evidence="2">CBS 560.94</strain>
    </source>
</reference>
<feature type="compositionally biased region" description="Basic and acidic residues" evidence="1">
    <location>
        <begin position="710"/>
        <end position="724"/>
    </location>
</feature>
<name>A0AAE0JP34_9PEZI</name>
<evidence type="ECO:0000313" key="3">
    <source>
        <dbReference type="Proteomes" id="UP001278500"/>
    </source>
</evidence>
<feature type="region of interest" description="Disordered" evidence="1">
    <location>
        <begin position="696"/>
        <end position="724"/>
    </location>
</feature>
<dbReference type="EMBL" id="JAUEPP010000001">
    <property type="protein sequence ID" value="KAK3355081.1"/>
    <property type="molecule type" value="Genomic_DNA"/>
</dbReference>
<organism evidence="2 3">
    <name type="scientific">Neurospora tetraspora</name>
    <dbReference type="NCBI Taxonomy" id="94610"/>
    <lineage>
        <taxon>Eukaryota</taxon>
        <taxon>Fungi</taxon>
        <taxon>Dikarya</taxon>
        <taxon>Ascomycota</taxon>
        <taxon>Pezizomycotina</taxon>
        <taxon>Sordariomycetes</taxon>
        <taxon>Sordariomycetidae</taxon>
        <taxon>Sordariales</taxon>
        <taxon>Sordariaceae</taxon>
        <taxon>Neurospora</taxon>
    </lineage>
</organism>
<sequence length="837" mass="93479">MAAPPPPASRNDSPSKPARDELKQYYLCSAWKFTDRAVDHLIAKLRDQKIQDADFSWEPKYRWIKTISPASKEAEIRKFWQELVTEVEQDAYERAEDDIIEYNFTLKHGFKDEMIEYPDGLSDSSDGDANTPSSNGSDENATRNTFPPQFSNRFPSLGTWTKLEGEDPSLTIQRVLNEDDRLQLQQDTGVEISYDLGKVVYLGAESQDAIKKAKEKLDVLLESITAPGPNLQFVLYAEGYKDPVLNDFKSDIRYLANIDPKLPSTTLLDPILFPDLAQEYARMYHVGSSIRLCPYNSVLRAHSSLFGPEILTRKRKKDDLLAPRPVLTTKSERVLTDTSTASVDGLADPILNGNAINQKLNVNNWLNAIPEGLSSVPTQDALALRPATPGSAVLVPTISWDMPALVPTQSTKSSDKVESSKKDTNKSTVKDEPLSFDQEKKQKSIQQVLEAVPRFLGNGPYLRGEVIVTADFGRVIVPELAANAMAFNGKNTESNGWKRRDLMLTLHRIRPGTTGKESLVAGNVCFTKILSTHGSDLETLINIKDEKTSQRLWQKAPSKCWTVYSFHCQLTGKTPDQFLVEITDCANGTFSYTIRGLTEPGCSQKLIYDLRITRTVHSPLLEIRYGKFAKALLESLKIPEPKSDDKDNINLSFNIDSQFKTTITSVRVLSKWRHLSQDKRSALDITEVEQLEIKYNPARPGMPNSAGEAHSWEPRTHGREAKGEKQRWYEASVSSLNLEELLAKNKSLKTGERAEWSHPELKKDGILESLCCPALQMLKHMDQVGGTEKNKQEGKPGTAVKRANERPWIVPGYAAADKPEAFGQGKGVRKGKGGGGW</sequence>
<evidence type="ECO:0000256" key="1">
    <source>
        <dbReference type="SAM" id="MobiDB-lite"/>
    </source>
</evidence>
<feature type="compositionally biased region" description="Basic and acidic residues" evidence="1">
    <location>
        <begin position="413"/>
        <end position="440"/>
    </location>
</feature>
<evidence type="ECO:0000313" key="2">
    <source>
        <dbReference type="EMBL" id="KAK3355081.1"/>
    </source>
</evidence>
<proteinExistence type="predicted"/>
<dbReference type="RefSeq" id="XP_062686459.1">
    <property type="nucleotide sequence ID" value="XM_062825368.1"/>
</dbReference>
<feature type="compositionally biased region" description="Basic residues" evidence="1">
    <location>
        <begin position="827"/>
        <end position="837"/>
    </location>
</feature>
<feature type="region of interest" description="Disordered" evidence="1">
    <location>
        <begin position="117"/>
        <end position="153"/>
    </location>
</feature>
<comment type="caution">
    <text evidence="2">The sequence shown here is derived from an EMBL/GenBank/DDBJ whole genome shotgun (WGS) entry which is preliminary data.</text>
</comment>
<dbReference type="Proteomes" id="UP001278500">
    <property type="component" value="Unassembled WGS sequence"/>
</dbReference>
<feature type="region of interest" description="Disordered" evidence="1">
    <location>
        <begin position="407"/>
        <end position="440"/>
    </location>
</feature>
<gene>
    <name evidence="2" type="ORF">B0H65DRAFT_438362</name>
</gene>
<keyword evidence="3" id="KW-1185">Reference proteome</keyword>
<dbReference type="AlphaFoldDB" id="A0AAE0JP34"/>